<dbReference type="EMBL" id="JAWXXT010000001">
    <property type="protein sequence ID" value="MDX5979355.1"/>
    <property type="molecule type" value="Genomic_DNA"/>
</dbReference>
<comment type="caution">
    <text evidence="2">The sequence shown here is derived from an EMBL/GenBank/DDBJ whole genome shotgun (WGS) entry which is preliminary data.</text>
</comment>
<dbReference type="CDD" id="cd04301">
    <property type="entry name" value="NAT_SF"/>
    <property type="match status" value="1"/>
</dbReference>
<keyword evidence="2" id="KW-0808">Transferase</keyword>
<accession>A0AAJ2S4U1</accession>
<dbReference type="Gene3D" id="3.40.630.30">
    <property type="match status" value="1"/>
</dbReference>
<dbReference type="InterPro" id="IPR016181">
    <property type="entry name" value="Acyl_CoA_acyltransferase"/>
</dbReference>
<dbReference type="Proteomes" id="UP001276761">
    <property type="component" value="Unassembled WGS sequence"/>
</dbReference>
<feature type="domain" description="N-acetyltransferase" evidence="1">
    <location>
        <begin position="8"/>
        <end position="159"/>
    </location>
</feature>
<dbReference type="RefSeq" id="WP_198350245.1">
    <property type="nucleotide sequence ID" value="NZ_JABASV010000023.1"/>
</dbReference>
<dbReference type="AlphaFoldDB" id="A0AAJ2S4U1"/>
<dbReference type="Pfam" id="PF13302">
    <property type="entry name" value="Acetyltransf_3"/>
    <property type="match status" value="1"/>
</dbReference>
<proteinExistence type="predicted"/>
<sequence length="169" mass="19652">MNIETQNLIIRPLLFSDVEDVFEYMSDAEATHYLAEGVMSKEAVKSFVNETEKAFAIYHKQEKRLVGHIEFYAWFGDHTYEIGWIVNPKYQKQGIAYEAASCVLNHGFTKLGLHRVVATAQPENPASYLLMEKLGMVREGYFRQCIPKGEGVWWDEYFYSMLDSDYRNP</sequence>
<dbReference type="PROSITE" id="PS51186">
    <property type="entry name" value="GNAT"/>
    <property type="match status" value="1"/>
</dbReference>
<dbReference type="SUPFAM" id="SSF55729">
    <property type="entry name" value="Acyl-CoA N-acyltransferases (Nat)"/>
    <property type="match status" value="1"/>
</dbReference>
<dbReference type="GeneID" id="303167341"/>
<evidence type="ECO:0000313" key="2">
    <source>
        <dbReference type="EMBL" id="MDX5979355.1"/>
    </source>
</evidence>
<organism evidence="2 3">
    <name type="scientific">Vreelandella alkaliphila</name>
    <dbReference type="NCBI Taxonomy" id="272774"/>
    <lineage>
        <taxon>Bacteria</taxon>
        <taxon>Pseudomonadati</taxon>
        <taxon>Pseudomonadota</taxon>
        <taxon>Gammaproteobacteria</taxon>
        <taxon>Oceanospirillales</taxon>
        <taxon>Halomonadaceae</taxon>
        <taxon>Vreelandella</taxon>
    </lineage>
</organism>
<dbReference type="PANTHER" id="PTHR43792:SF5">
    <property type="entry name" value="RIBOSOMAL-PROTEIN-SERINE ACETYLTRANSFERASE"/>
    <property type="match status" value="1"/>
</dbReference>
<dbReference type="InterPro" id="IPR051531">
    <property type="entry name" value="N-acetyltransferase"/>
</dbReference>
<gene>
    <name evidence="2" type="ORF">SIL78_17560</name>
</gene>
<protein>
    <submittedName>
        <fullName evidence="2">GNAT family protein</fullName>
        <ecNumber evidence="2">2.-.-.-</ecNumber>
    </submittedName>
</protein>
<dbReference type="InterPro" id="IPR000182">
    <property type="entry name" value="GNAT_dom"/>
</dbReference>
<dbReference type="EC" id="2.-.-.-" evidence="2"/>
<dbReference type="GO" id="GO:0016747">
    <property type="term" value="F:acyltransferase activity, transferring groups other than amino-acyl groups"/>
    <property type="evidence" value="ECO:0007669"/>
    <property type="project" value="InterPro"/>
</dbReference>
<reference evidence="2" key="1">
    <citation type="submission" date="2023-11" db="EMBL/GenBank/DDBJ databases">
        <title>MicrobeMod: A computational toolkit for identifying prokaryotic methylation and restriction-modification with nanopore sequencing.</title>
        <authorList>
            <person name="Crits-Christoph A."/>
            <person name="Kang S.C."/>
            <person name="Lee H."/>
            <person name="Ostrov N."/>
        </authorList>
    </citation>
    <scope>NUCLEOTIDE SEQUENCE</scope>
    <source>
        <strain evidence="2">ATCC BAA-953</strain>
    </source>
</reference>
<evidence type="ECO:0000313" key="3">
    <source>
        <dbReference type="Proteomes" id="UP001276761"/>
    </source>
</evidence>
<evidence type="ECO:0000259" key="1">
    <source>
        <dbReference type="PROSITE" id="PS51186"/>
    </source>
</evidence>
<name>A0AAJ2S4U1_9GAMM</name>
<dbReference type="PANTHER" id="PTHR43792">
    <property type="entry name" value="GNAT FAMILY, PUTATIVE (AFU_ORTHOLOGUE AFUA_3G00765)-RELATED-RELATED"/>
    <property type="match status" value="1"/>
</dbReference>